<sequence>MNDCQPFLFACFINTNKQPTNRNFLFPALIWSNSI</sequence>
<dbReference type="AlphaFoldDB" id="A0A2P2MTQ6"/>
<organism evidence="1">
    <name type="scientific">Rhizophora mucronata</name>
    <name type="common">Asiatic mangrove</name>
    <dbReference type="NCBI Taxonomy" id="61149"/>
    <lineage>
        <taxon>Eukaryota</taxon>
        <taxon>Viridiplantae</taxon>
        <taxon>Streptophyta</taxon>
        <taxon>Embryophyta</taxon>
        <taxon>Tracheophyta</taxon>
        <taxon>Spermatophyta</taxon>
        <taxon>Magnoliopsida</taxon>
        <taxon>eudicotyledons</taxon>
        <taxon>Gunneridae</taxon>
        <taxon>Pentapetalae</taxon>
        <taxon>rosids</taxon>
        <taxon>fabids</taxon>
        <taxon>Malpighiales</taxon>
        <taxon>Rhizophoraceae</taxon>
        <taxon>Rhizophora</taxon>
    </lineage>
</organism>
<proteinExistence type="predicted"/>
<name>A0A2P2MTQ6_RHIMU</name>
<accession>A0A2P2MTQ6</accession>
<reference evidence="1" key="1">
    <citation type="submission" date="2018-02" db="EMBL/GenBank/DDBJ databases">
        <title>Rhizophora mucronata_Transcriptome.</title>
        <authorList>
            <person name="Meera S.P."/>
            <person name="Sreeshan A."/>
            <person name="Augustine A."/>
        </authorList>
    </citation>
    <scope>NUCLEOTIDE SEQUENCE</scope>
    <source>
        <tissue evidence="1">Leaf</tissue>
    </source>
</reference>
<protein>
    <submittedName>
        <fullName evidence="1">Uncharacterized protein</fullName>
    </submittedName>
</protein>
<dbReference type="EMBL" id="GGEC01053102">
    <property type="protein sequence ID" value="MBX33586.1"/>
    <property type="molecule type" value="Transcribed_RNA"/>
</dbReference>
<evidence type="ECO:0000313" key="1">
    <source>
        <dbReference type="EMBL" id="MBX33586.1"/>
    </source>
</evidence>